<evidence type="ECO:0000259" key="7">
    <source>
        <dbReference type="Pfam" id="PF01502"/>
    </source>
</evidence>
<dbReference type="Pfam" id="PF01502">
    <property type="entry name" value="PRA-CH"/>
    <property type="match status" value="1"/>
</dbReference>
<evidence type="ECO:0000256" key="3">
    <source>
        <dbReference type="ARBA" id="ARBA00012721"/>
    </source>
</evidence>
<dbReference type="EMBL" id="BART01015246">
    <property type="protein sequence ID" value="GAG82009.1"/>
    <property type="molecule type" value="Genomic_DNA"/>
</dbReference>
<dbReference type="GO" id="GO:0000105">
    <property type="term" value="P:L-histidine biosynthetic process"/>
    <property type="evidence" value="ECO:0007669"/>
    <property type="project" value="UniProtKB-UniPathway"/>
</dbReference>
<dbReference type="PANTHER" id="PTHR42945:SF1">
    <property type="entry name" value="HISTIDINE BIOSYNTHESIS BIFUNCTIONAL PROTEIN HIS7"/>
    <property type="match status" value="1"/>
</dbReference>
<evidence type="ECO:0000256" key="4">
    <source>
        <dbReference type="ARBA" id="ARBA00022605"/>
    </source>
</evidence>
<protein>
    <recommendedName>
        <fullName evidence="3">phosphoribosyl-AMP cyclohydrolase</fullName>
        <ecNumber evidence="3">3.5.4.19</ecNumber>
    </recommendedName>
</protein>
<dbReference type="GO" id="GO:0004636">
    <property type="term" value="F:phosphoribosyl-ATP diphosphatase activity"/>
    <property type="evidence" value="ECO:0007669"/>
    <property type="project" value="UniProtKB-ARBA"/>
</dbReference>
<comment type="pathway">
    <text evidence="2">Amino-acid biosynthesis; L-histidine biosynthesis; L-histidine from 5-phospho-alpha-D-ribose 1-diphosphate: step 3/9.</text>
</comment>
<dbReference type="FunFam" id="3.10.20.810:FF:000001">
    <property type="entry name" value="Histidine biosynthesis bifunctional protein HisIE"/>
    <property type="match status" value="1"/>
</dbReference>
<comment type="caution">
    <text evidence="8">The sequence shown here is derived from an EMBL/GenBank/DDBJ whole genome shotgun (WGS) entry which is preliminary data.</text>
</comment>
<dbReference type="SUPFAM" id="SSF141734">
    <property type="entry name" value="HisI-like"/>
    <property type="match status" value="1"/>
</dbReference>
<keyword evidence="4" id="KW-0028">Amino-acid biosynthesis</keyword>
<dbReference type="AlphaFoldDB" id="X1AIT0"/>
<evidence type="ECO:0000313" key="8">
    <source>
        <dbReference type="EMBL" id="GAG82009.1"/>
    </source>
</evidence>
<feature type="non-terminal residue" evidence="8">
    <location>
        <position position="1"/>
    </location>
</feature>
<evidence type="ECO:0000256" key="6">
    <source>
        <dbReference type="ARBA" id="ARBA00023102"/>
    </source>
</evidence>
<dbReference type="PANTHER" id="PTHR42945">
    <property type="entry name" value="HISTIDINE BIOSYNTHESIS BIFUNCTIONAL PROTEIN"/>
    <property type="match status" value="1"/>
</dbReference>
<dbReference type="EC" id="3.5.4.19" evidence="3"/>
<evidence type="ECO:0000256" key="1">
    <source>
        <dbReference type="ARBA" id="ARBA00000024"/>
    </source>
</evidence>
<keyword evidence="6" id="KW-0368">Histidine biosynthesis</keyword>
<feature type="domain" description="Phosphoribosyl-AMP cyclohydrolase" evidence="7">
    <location>
        <begin position="32"/>
        <end position="92"/>
    </location>
</feature>
<dbReference type="Gene3D" id="3.10.20.810">
    <property type="entry name" value="Phosphoribosyl-AMP cyclohydrolase"/>
    <property type="match status" value="1"/>
</dbReference>
<dbReference type="InterPro" id="IPR038019">
    <property type="entry name" value="PRib_AMP_CycHydrolase_sf"/>
</dbReference>
<proteinExistence type="predicted"/>
<sequence>QIIEKIDFKVDYKNKTLAVAITQCESTNQVLMVAYMDSNAFKKTLTTGFMHYYSRSRDKIWLKGETSGNIQKVSEIFVDCDGDAILFKVDQLKEDEKGDEYTFESPSTNQIKSIRLKSGGVACHTKKRSCFFKKITEKGEIEEK</sequence>
<dbReference type="InterPro" id="IPR002496">
    <property type="entry name" value="PRib_AMP_CycHydrolase_dom"/>
</dbReference>
<dbReference type="GO" id="GO:0004635">
    <property type="term" value="F:phosphoribosyl-AMP cyclohydrolase activity"/>
    <property type="evidence" value="ECO:0007669"/>
    <property type="project" value="UniProtKB-EC"/>
</dbReference>
<reference evidence="8" key="1">
    <citation type="journal article" date="2014" name="Front. Microbiol.">
        <title>High frequency of phylogenetically diverse reductive dehalogenase-homologous genes in deep subseafloor sedimentary metagenomes.</title>
        <authorList>
            <person name="Kawai M."/>
            <person name="Futagami T."/>
            <person name="Toyoda A."/>
            <person name="Takaki Y."/>
            <person name="Nishi S."/>
            <person name="Hori S."/>
            <person name="Arai W."/>
            <person name="Tsubouchi T."/>
            <person name="Morono Y."/>
            <person name="Uchiyama I."/>
            <person name="Ito T."/>
            <person name="Fujiyama A."/>
            <person name="Inagaki F."/>
            <person name="Takami H."/>
        </authorList>
    </citation>
    <scope>NUCLEOTIDE SEQUENCE</scope>
    <source>
        <strain evidence="8">Expedition CK06-06</strain>
    </source>
</reference>
<evidence type="ECO:0000256" key="2">
    <source>
        <dbReference type="ARBA" id="ARBA00005169"/>
    </source>
</evidence>
<comment type="catalytic activity">
    <reaction evidence="1">
        <text>1-(5-phospho-beta-D-ribosyl)-5'-AMP + H2O = 1-(5-phospho-beta-D-ribosyl)-5-[(5-phospho-beta-D-ribosylamino)methylideneamino]imidazole-4-carboxamide</text>
        <dbReference type="Rhea" id="RHEA:20049"/>
        <dbReference type="ChEBI" id="CHEBI:15377"/>
        <dbReference type="ChEBI" id="CHEBI:58435"/>
        <dbReference type="ChEBI" id="CHEBI:59457"/>
        <dbReference type="EC" id="3.5.4.19"/>
    </reaction>
</comment>
<gene>
    <name evidence="8" type="ORF">S01H4_29660</name>
</gene>
<evidence type="ECO:0000256" key="5">
    <source>
        <dbReference type="ARBA" id="ARBA00022801"/>
    </source>
</evidence>
<name>X1AIT0_9ZZZZ</name>
<dbReference type="UniPathway" id="UPA00031">
    <property type="reaction ID" value="UER00008"/>
</dbReference>
<keyword evidence="5" id="KW-0378">Hydrolase</keyword>
<accession>X1AIT0</accession>
<organism evidence="8">
    <name type="scientific">marine sediment metagenome</name>
    <dbReference type="NCBI Taxonomy" id="412755"/>
    <lineage>
        <taxon>unclassified sequences</taxon>
        <taxon>metagenomes</taxon>
        <taxon>ecological metagenomes</taxon>
    </lineage>
</organism>